<dbReference type="KEGG" id="dpf:ON006_08135"/>
<keyword evidence="5 7" id="KW-0450">Lipoyl</keyword>
<dbReference type="InterPro" id="IPR011053">
    <property type="entry name" value="Single_hybrid_motif"/>
</dbReference>
<dbReference type="InterPro" id="IPR036625">
    <property type="entry name" value="E3-bd_dom_sf"/>
</dbReference>
<dbReference type="EMBL" id="CP112998">
    <property type="protein sequence ID" value="WAC13918.1"/>
    <property type="molecule type" value="Genomic_DNA"/>
</dbReference>
<accession>A0A9E8NEQ1</accession>
<comment type="subunit">
    <text evidence="3">Forms a 24-polypeptide structural core with octahedral symmetry.</text>
</comment>
<dbReference type="InterPro" id="IPR000089">
    <property type="entry name" value="Biotin_lipoyl"/>
</dbReference>
<dbReference type="InterPro" id="IPR003016">
    <property type="entry name" value="2-oxoA_DH_lipoyl-BS"/>
</dbReference>
<dbReference type="GO" id="GO:0016407">
    <property type="term" value="F:acetyltransferase activity"/>
    <property type="evidence" value="ECO:0007669"/>
    <property type="project" value="TreeGrafter"/>
</dbReference>
<evidence type="ECO:0000313" key="11">
    <source>
        <dbReference type="Proteomes" id="UP001164653"/>
    </source>
</evidence>
<dbReference type="PANTHER" id="PTHR43178:SF5">
    <property type="entry name" value="LIPOAMIDE ACYLTRANSFERASE COMPONENT OF BRANCHED-CHAIN ALPHA-KETO ACID DEHYDROGENASE COMPLEX, MITOCHONDRIAL"/>
    <property type="match status" value="1"/>
</dbReference>
<keyword evidence="4 7" id="KW-0808">Transferase</keyword>
<evidence type="ECO:0000259" key="9">
    <source>
        <dbReference type="PROSITE" id="PS51826"/>
    </source>
</evidence>
<dbReference type="Pfam" id="PF00364">
    <property type="entry name" value="Biotin_lipoyl"/>
    <property type="match status" value="1"/>
</dbReference>
<dbReference type="SUPFAM" id="SSF51230">
    <property type="entry name" value="Single hybrid motif"/>
    <property type="match status" value="1"/>
</dbReference>
<evidence type="ECO:0000259" key="8">
    <source>
        <dbReference type="PROSITE" id="PS50968"/>
    </source>
</evidence>
<dbReference type="PANTHER" id="PTHR43178">
    <property type="entry name" value="DIHYDROLIPOAMIDE ACETYLTRANSFERASE COMPONENT OF PYRUVATE DEHYDROGENASE COMPLEX"/>
    <property type="match status" value="1"/>
</dbReference>
<dbReference type="Pfam" id="PF02817">
    <property type="entry name" value="E3_binding"/>
    <property type="match status" value="1"/>
</dbReference>
<comment type="cofactor">
    <cofactor evidence="1 7">
        <name>(R)-lipoate</name>
        <dbReference type="ChEBI" id="CHEBI:83088"/>
    </cofactor>
</comment>
<evidence type="ECO:0000256" key="5">
    <source>
        <dbReference type="ARBA" id="ARBA00022823"/>
    </source>
</evidence>
<dbReference type="InterPro" id="IPR050743">
    <property type="entry name" value="2-oxoacid_DH_E2_comp"/>
</dbReference>
<protein>
    <recommendedName>
        <fullName evidence="7">Dihydrolipoamide acetyltransferase component of pyruvate dehydrogenase complex</fullName>
        <ecNumber evidence="7">2.3.1.-</ecNumber>
    </recommendedName>
</protein>
<dbReference type="CDD" id="cd06849">
    <property type="entry name" value="lipoyl_domain"/>
    <property type="match status" value="1"/>
</dbReference>
<dbReference type="AlphaFoldDB" id="A0A9E8NEQ1"/>
<evidence type="ECO:0000313" key="10">
    <source>
        <dbReference type="EMBL" id="WAC13918.1"/>
    </source>
</evidence>
<dbReference type="Gene3D" id="4.10.320.10">
    <property type="entry name" value="E3-binding domain"/>
    <property type="match status" value="1"/>
</dbReference>
<evidence type="ECO:0000256" key="7">
    <source>
        <dbReference type="RuleBase" id="RU003423"/>
    </source>
</evidence>
<dbReference type="InterPro" id="IPR001078">
    <property type="entry name" value="2-oxoacid_DH_actylTfrase"/>
</dbReference>
<comment type="similarity">
    <text evidence="2 7">Belongs to the 2-oxoacid dehydrogenase family.</text>
</comment>
<proteinExistence type="inferred from homology"/>
<organism evidence="10 11">
    <name type="scientific">Dyadobacter pollutisoli</name>
    <dbReference type="NCBI Taxonomy" id="2910158"/>
    <lineage>
        <taxon>Bacteria</taxon>
        <taxon>Pseudomonadati</taxon>
        <taxon>Bacteroidota</taxon>
        <taxon>Cytophagia</taxon>
        <taxon>Cytophagales</taxon>
        <taxon>Spirosomataceae</taxon>
        <taxon>Dyadobacter</taxon>
    </lineage>
</organism>
<dbReference type="PROSITE" id="PS51826">
    <property type="entry name" value="PSBD"/>
    <property type="match status" value="1"/>
</dbReference>
<keyword evidence="6 7" id="KW-0012">Acyltransferase</keyword>
<evidence type="ECO:0000256" key="4">
    <source>
        <dbReference type="ARBA" id="ARBA00022679"/>
    </source>
</evidence>
<dbReference type="SUPFAM" id="SSF47005">
    <property type="entry name" value="Peripheral subunit-binding domain of 2-oxo acid dehydrogenase complex"/>
    <property type="match status" value="1"/>
</dbReference>
<feature type="domain" description="Peripheral subunit-binding (PSBD)" evidence="9">
    <location>
        <begin position="151"/>
        <end position="191"/>
    </location>
</feature>
<evidence type="ECO:0000256" key="1">
    <source>
        <dbReference type="ARBA" id="ARBA00001938"/>
    </source>
</evidence>
<name>A0A9E8NEQ1_9BACT</name>
<dbReference type="GO" id="GO:0031405">
    <property type="term" value="F:lipoic acid binding"/>
    <property type="evidence" value="ECO:0007669"/>
    <property type="project" value="TreeGrafter"/>
</dbReference>
<dbReference type="InterPro" id="IPR023213">
    <property type="entry name" value="CAT-like_dom_sf"/>
</dbReference>
<dbReference type="GO" id="GO:0005737">
    <property type="term" value="C:cytoplasm"/>
    <property type="evidence" value="ECO:0007669"/>
    <property type="project" value="TreeGrafter"/>
</dbReference>
<dbReference type="SUPFAM" id="SSF52777">
    <property type="entry name" value="CoA-dependent acyltransferases"/>
    <property type="match status" value="1"/>
</dbReference>
<dbReference type="EC" id="2.3.1.-" evidence="7"/>
<dbReference type="Pfam" id="PF00198">
    <property type="entry name" value="2-oxoacid_dh"/>
    <property type="match status" value="1"/>
</dbReference>
<dbReference type="PROSITE" id="PS50968">
    <property type="entry name" value="BIOTINYL_LIPOYL"/>
    <property type="match status" value="1"/>
</dbReference>
<sequence length="444" mass="48487">MKIVKMVMPPMGESILECTVLHLLAKAGDAVGIDDSILEVATDKVDTEVPCPYSGILTEWLVKENDVVAIGSAVAHIQVEDAEVTITPPVLQPVLEVAADLAATQVSATSVAEASVAETASYLEKDFQEALSRKSEAAQEYARNNGESNTFYSPLVLSIAREEHISANELATIPGTGAENRVTKNDIISFLNNRQKKPVAPIATSLNGSNEIIEMDRMRKMISQRMIESRKISAHVTSFIEADMTPVVKWREQVKNEFRKKTSDSITFTPILIEAVVKAIKDYPMINISVDGDKIIKKKDINIGMAVALPDGNLIVPVIHHADQYDLAGLAKKVNDLARRARENKLKADDLAGGTYTVSNIGAFANLMGTPIIVQPQVAIMAFGAIKKKPAVIETPQGDLIGIRSMMFISHSYDHRVVDGSLGGLFLKRVNDYLENFDVHRTII</sequence>
<dbReference type="InterPro" id="IPR004167">
    <property type="entry name" value="PSBD"/>
</dbReference>
<dbReference type="Gene3D" id="3.30.559.10">
    <property type="entry name" value="Chloramphenicol acetyltransferase-like domain"/>
    <property type="match status" value="1"/>
</dbReference>
<feature type="domain" description="Lipoyl-binding" evidence="8">
    <location>
        <begin position="3"/>
        <end position="78"/>
    </location>
</feature>
<dbReference type="PROSITE" id="PS00189">
    <property type="entry name" value="LIPOYL"/>
    <property type="match status" value="1"/>
</dbReference>
<evidence type="ECO:0000256" key="2">
    <source>
        <dbReference type="ARBA" id="ARBA00007317"/>
    </source>
</evidence>
<dbReference type="Proteomes" id="UP001164653">
    <property type="component" value="Chromosome"/>
</dbReference>
<gene>
    <name evidence="10" type="ORF">ON006_08135</name>
</gene>
<evidence type="ECO:0000256" key="6">
    <source>
        <dbReference type="ARBA" id="ARBA00023315"/>
    </source>
</evidence>
<keyword evidence="11" id="KW-1185">Reference proteome</keyword>
<evidence type="ECO:0000256" key="3">
    <source>
        <dbReference type="ARBA" id="ARBA00011484"/>
    </source>
</evidence>
<dbReference type="RefSeq" id="WP_244818974.1">
    <property type="nucleotide sequence ID" value="NZ_CP112998.1"/>
</dbReference>
<reference evidence="10" key="1">
    <citation type="submission" date="2022-11" db="EMBL/GenBank/DDBJ databases">
        <title>Dyadobacter pollutisoli sp. nov., isolated from plastic dumped soil.</title>
        <authorList>
            <person name="Kim J.M."/>
            <person name="Kim K.R."/>
            <person name="Lee J.K."/>
            <person name="Hao L."/>
            <person name="Jeon C.O."/>
        </authorList>
    </citation>
    <scope>NUCLEOTIDE SEQUENCE</scope>
    <source>
        <strain evidence="10">U1</strain>
    </source>
</reference>
<dbReference type="Gene3D" id="2.40.50.100">
    <property type="match status" value="1"/>
</dbReference>